<dbReference type="InterPro" id="IPR016181">
    <property type="entry name" value="Acyl_CoA_acyltransferase"/>
</dbReference>
<sequence length="340" mass="37408">MGTYTVRVAEGIDDREAWDDVVRASGSPLFYRSGVLRSYQRHPLLDTDTVHCLTARDRRSGSLEAVLPAFQVPALDPLDVLGTMLPSFRPGGRPLLLSHVWHWYDTHLPARRLTPELLDAVCRELEDLARRCGAQAYGFINVAGDGRLAELLPMTRLTAATIDARYVIDLRGLTSVDGYLASLGRQARQDLRRQLRRAADAGAEIIVDPAPDRTALERVAALCQTAAAKHGNPGWYDPDRLTGFVGGLEPHTRLVSLRIDGTCVAASISFADGIRFHNWAAGAVPLDQLPFSPYTVLLYATLRTAIQEGCGVLEGGRRNDRWKTRMGMSRRALTGWLGTP</sequence>
<keyword evidence="3" id="KW-1185">Reference proteome</keyword>
<organism evidence="2 3">
    <name type="scientific">Actinomadura rubrisoli</name>
    <dbReference type="NCBI Taxonomy" id="2530368"/>
    <lineage>
        <taxon>Bacteria</taxon>
        <taxon>Bacillati</taxon>
        <taxon>Actinomycetota</taxon>
        <taxon>Actinomycetes</taxon>
        <taxon>Streptosporangiales</taxon>
        <taxon>Thermomonosporaceae</taxon>
        <taxon>Actinomadura</taxon>
    </lineage>
</organism>
<keyword evidence="2" id="KW-0808">Transferase</keyword>
<reference evidence="2 3" key="1">
    <citation type="submission" date="2019-03" db="EMBL/GenBank/DDBJ databases">
        <title>Draft genome sequences of novel Actinobacteria.</title>
        <authorList>
            <person name="Sahin N."/>
            <person name="Ay H."/>
            <person name="Saygin H."/>
        </authorList>
    </citation>
    <scope>NUCLEOTIDE SEQUENCE [LARGE SCALE GENOMIC DNA]</scope>
    <source>
        <strain evidence="2 3">H3C3</strain>
    </source>
</reference>
<comment type="caution">
    <text evidence="2">The sequence shown here is derived from an EMBL/GenBank/DDBJ whole genome shotgun (WGS) entry which is preliminary data.</text>
</comment>
<proteinExistence type="predicted"/>
<accession>A0A4R5BM69</accession>
<dbReference type="RefSeq" id="WP_131895091.1">
    <property type="nucleotide sequence ID" value="NZ_SMKU01000094.1"/>
</dbReference>
<gene>
    <name evidence="2" type="ORF">E1298_19115</name>
</gene>
<evidence type="ECO:0000313" key="2">
    <source>
        <dbReference type="EMBL" id="TDD85022.1"/>
    </source>
</evidence>
<dbReference type="SUPFAM" id="SSF55729">
    <property type="entry name" value="Acyl-CoA N-acyltransferases (Nat)"/>
    <property type="match status" value="1"/>
</dbReference>
<dbReference type="GO" id="GO:0016740">
    <property type="term" value="F:transferase activity"/>
    <property type="evidence" value="ECO:0007669"/>
    <property type="project" value="UniProtKB-KW"/>
</dbReference>
<dbReference type="EMBL" id="SMKU01000094">
    <property type="protein sequence ID" value="TDD85022.1"/>
    <property type="molecule type" value="Genomic_DNA"/>
</dbReference>
<dbReference type="OrthoDB" id="6028172at2"/>
<dbReference type="Proteomes" id="UP000294513">
    <property type="component" value="Unassembled WGS sequence"/>
</dbReference>
<evidence type="ECO:0000313" key="3">
    <source>
        <dbReference type="Proteomes" id="UP000294513"/>
    </source>
</evidence>
<dbReference type="InterPro" id="IPR038740">
    <property type="entry name" value="BioF2-like_GNAT_dom"/>
</dbReference>
<dbReference type="AlphaFoldDB" id="A0A4R5BM69"/>
<protein>
    <submittedName>
        <fullName evidence="2">GNAT family N-acetyltransferase</fullName>
    </submittedName>
</protein>
<dbReference type="Pfam" id="PF13480">
    <property type="entry name" value="Acetyltransf_6"/>
    <property type="match status" value="1"/>
</dbReference>
<feature type="domain" description="BioF2-like acetyltransferase" evidence="1">
    <location>
        <begin position="186"/>
        <end position="323"/>
    </location>
</feature>
<dbReference type="Gene3D" id="3.40.630.30">
    <property type="match status" value="1"/>
</dbReference>
<evidence type="ECO:0000259" key="1">
    <source>
        <dbReference type="Pfam" id="PF13480"/>
    </source>
</evidence>
<name>A0A4R5BM69_9ACTN</name>